<reference evidence="1" key="1">
    <citation type="journal article" date="2020" name="mSystems">
        <title>Genome- and Community-Level Interaction Insights into Carbon Utilization and Element Cycling Functions of Hydrothermarchaeota in Hydrothermal Sediment.</title>
        <authorList>
            <person name="Zhou Z."/>
            <person name="Liu Y."/>
            <person name="Xu W."/>
            <person name="Pan J."/>
            <person name="Luo Z.H."/>
            <person name="Li M."/>
        </authorList>
    </citation>
    <scope>NUCLEOTIDE SEQUENCE [LARGE SCALE GENOMIC DNA]</scope>
    <source>
        <strain evidence="1">SpSt-381</strain>
    </source>
</reference>
<comment type="caution">
    <text evidence="1">The sequence shown here is derived from an EMBL/GenBank/DDBJ whole genome shotgun (WGS) entry which is preliminary data.</text>
</comment>
<evidence type="ECO:0000313" key="1">
    <source>
        <dbReference type="EMBL" id="HGZ42746.1"/>
    </source>
</evidence>
<proteinExistence type="predicted"/>
<organism evidence="1">
    <name type="scientific">Eiseniibacteriota bacterium</name>
    <dbReference type="NCBI Taxonomy" id="2212470"/>
    <lineage>
        <taxon>Bacteria</taxon>
        <taxon>Candidatus Eiseniibacteriota</taxon>
    </lineage>
</organism>
<dbReference type="EMBL" id="DSQF01000012">
    <property type="protein sequence ID" value="HGZ42746.1"/>
    <property type="molecule type" value="Genomic_DNA"/>
</dbReference>
<protein>
    <submittedName>
        <fullName evidence="1">Uncharacterized protein</fullName>
    </submittedName>
</protein>
<accession>A0A832I2Y0</accession>
<gene>
    <name evidence="1" type="ORF">ENR23_04840</name>
</gene>
<name>A0A832I2Y0_UNCEI</name>
<sequence length="82" mass="9386">MTPKYRRKPIVVRAVRLEDGNMLVETPWSDQQMTLQQFRREYEPTDPKSLTGCSCSLPHLVMHEPAPGAHLEHAPNCPLANY</sequence>
<dbReference type="AlphaFoldDB" id="A0A832I2Y0"/>